<sequence>MSVLLMRCPRFFFHLHNLVHTARDDLGALDRHCRIGHDGINDCWLLRLRPVFKIPLAVILTSRQGDFDLLNRHRRIGHDGISGCWLLRLRPVFQTPLAVILNSRRTSLRTLRLGSRCPRFFFQLLYLYNLIHTAHGDLVLVLLDQHRRIGHDEINGCWLLRLRPVLILNCRQGFQRIPSRIFPQGFRPKLWWTLWQGSRRIGRT</sequence>
<evidence type="ECO:0000313" key="1">
    <source>
        <dbReference type="EMBL" id="CAG6500495.1"/>
    </source>
</evidence>
<dbReference type="AlphaFoldDB" id="A0A8D8CU81"/>
<organism evidence="1">
    <name type="scientific">Culex pipiens</name>
    <name type="common">House mosquito</name>
    <dbReference type="NCBI Taxonomy" id="7175"/>
    <lineage>
        <taxon>Eukaryota</taxon>
        <taxon>Metazoa</taxon>
        <taxon>Ecdysozoa</taxon>
        <taxon>Arthropoda</taxon>
        <taxon>Hexapoda</taxon>
        <taxon>Insecta</taxon>
        <taxon>Pterygota</taxon>
        <taxon>Neoptera</taxon>
        <taxon>Endopterygota</taxon>
        <taxon>Diptera</taxon>
        <taxon>Nematocera</taxon>
        <taxon>Culicoidea</taxon>
        <taxon>Culicidae</taxon>
        <taxon>Culicinae</taxon>
        <taxon>Culicini</taxon>
        <taxon>Culex</taxon>
        <taxon>Culex</taxon>
    </lineage>
</organism>
<reference evidence="1" key="1">
    <citation type="submission" date="2021-05" db="EMBL/GenBank/DDBJ databases">
        <authorList>
            <person name="Alioto T."/>
            <person name="Alioto T."/>
            <person name="Gomez Garrido J."/>
        </authorList>
    </citation>
    <scope>NUCLEOTIDE SEQUENCE</scope>
</reference>
<dbReference type="EMBL" id="HBUE01140563">
    <property type="protein sequence ID" value="CAG6500495.1"/>
    <property type="molecule type" value="Transcribed_RNA"/>
</dbReference>
<protein>
    <submittedName>
        <fullName evidence="1">(northern house mosquito) hypothetical protein</fullName>
    </submittedName>
</protein>
<name>A0A8D8CU81_CULPI</name>
<accession>A0A8D8CU81</accession>
<proteinExistence type="predicted"/>